<keyword evidence="1" id="KW-0677">Repeat</keyword>
<feature type="domain" description="NACHT" evidence="4">
    <location>
        <begin position="301"/>
        <end position="452"/>
    </location>
</feature>
<dbReference type="STRING" id="983965.A0A2T4BTN0"/>
<dbReference type="SUPFAM" id="SSF48403">
    <property type="entry name" value="Ankyrin repeat"/>
    <property type="match status" value="1"/>
</dbReference>
<dbReference type="InterPro" id="IPR001680">
    <property type="entry name" value="WD40_rpt"/>
</dbReference>
<evidence type="ECO:0000256" key="1">
    <source>
        <dbReference type="ARBA" id="ARBA00022737"/>
    </source>
</evidence>
<evidence type="ECO:0000256" key="2">
    <source>
        <dbReference type="PROSITE-ProRule" id="PRU00023"/>
    </source>
</evidence>
<organism evidence="5 6">
    <name type="scientific">Trichoderma longibrachiatum ATCC 18648</name>
    <dbReference type="NCBI Taxonomy" id="983965"/>
    <lineage>
        <taxon>Eukaryota</taxon>
        <taxon>Fungi</taxon>
        <taxon>Dikarya</taxon>
        <taxon>Ascomycota</taxon>
        <taxon>Pezizomycotina</taxon>
        <taxon>Sordariomycetes</taxon>
        <taxon>Hypocreomycetidae</taxon>
        <taxon>Hypocreales</taxon>
        <taxon>Hypocreaceae</taxon>
        <taxon>Trichoderma</taxon>
    </lineage>
</organism>
<dbReference type="PANTHER" id="PTHR10622:SF11">
    <property type="entry name" value="HET-DOMAIN-CONTAINING PROTEIN"/>
    <property type="match status" value="1"/>
</dbReference>
<dbReference type="InterPro" id="IPR036770">
    <property type="entry name" value="Ankyrin_rpt-contain_sf"/>
</dbReference>
<dbReference type="PROSITE" id="PS50088">
    <property type="entry name" value="ANK_REPEAT"/>
    <property type="match status" value="1"/>
</dbReference>
<dbReference type="InterPro" id="IPR036322">
    <property type="entry name" value="WD40_repeat_dom_sf"/>
</dbReference>
<dbReference type="Pfam" id="PF12796">
    <property type="entry name" value="Ank_2"/>
    <property type="match status" value="1"/>
</dbReference>
<dbReference type="InterPro" id="IPR010730">
    <property type="entry name" value="HET"/>
</dbReference>
<dbReference type="InterPro" id="IPR002110">
    <property type="entry name" value="Ankyrin_rpt"/>
</dbReference>
<dbReference type="EMBL" id="KZ679140">
    <property type="protein sequence ID" value="PTB72645.1"/>
    <property type="molecule type" value="Genomic_DNA"/>
</dbReference>
<gene>
    <name evidence="5" type="ORF">M440DRAFT_1079321</name>
</gene>
<dbReference type="Pfam" id="PF00400">
    <property type="entry name" value="WD40"/>
    <property type="match status" value="2"/>
</dbReference>
<dbReference type="Pfam" id="PF06985">
    <property type="entry name" value="HET"/>
    <property type="match status" value="1"/>
</dbReference>
<dbReference type="OrthoDB" id="4893298at2759"/>
<dbReference type="InterPro" id="IPR015943">
    <property type="entry name" value="WD40/YVTN_repeat-like_dom_sf"/>
</dbReference>
<accession>A0A2T4BTN0</accession>
<reference evidence="5 6" key="1">
    <citation type="submission" date="2016-07" db="EMBL/GenBank/DDBJ databases">
        <title>Multiple horizontal gene transfer events from other fungi enriched the ability of initially mycotrophic Trichoderma (Ascomycota) to feed on dead plant biomass.</title>
        <authorList>
            <consortium name="DOE Joint Genome Institute"/>
            <person name="Aerts A."/>
            <person name="Atanasova L."/>
            <person name="Chenthamara K."/>
            <person name="Zhang J."/>
            <person name="Grujic M."/>
            <person name="Henrissat B."/>
            <person name="Kuo A."/>
            <person name="Salamov A."/>
            <person name="Lipzen A."/>
            <person name="Labutti K."/>
            <person name="Barry K."/>
            <person name="Miao Y."/>
            <person name="Rahimi M.J."/>
            <person name="Shen Q."/>
            <person name="Grigoriev I.V."/>
            <person name="Kubicek C.P."/>
            <person name="Druzhinina I.S."/>
        </authorList>
    </citation>
    <scope>NUCLEOTIDE SEQUENCE [LARGE SCALE GENOMIC DNA]</scope>
    <source>
        <strain evidence="5 6">ATCC 18648</strain>
    </source>
</reference>
<keyword evidence="6" id="KW-1185">Reference proteome</keyword>
<dbReference type="InterPro" id="IPR027417">
    <property type="entry name" value="P-loop_NTPase"/>
</dbReference>
<dbReference type="PANTHER" id="PTHR10622">
    <property type="entry name" value="HET DOMAIN-CONTAINING PROTEIN"/>
    <property type="match status" value="1"/>
</dbReference>
<dbReference type="Proteomes" id="UP000240760">
    <property type="component" value="Unassembled WGS sequence"/>
</dbReference>
<keyword evidence="2" id="KW-0040">ANK repeat</keyword>
<dbReference type="InterPro" id="IPR007111">
    <property type="entry name" value="NACHT_NTPase"/>
</dbReference>
<evidence type="ECO:0000259" key="4">
    <source>
        <dbReference type="PROSITE" id="PS50837"/>
    </source>
</evidence>
<feature type="repeat" description="WD" evidence="3">
    <location>
        <begin position="1074"/>
        <end position="1115"/>
    </location>
</feature>
<dbReference type="Gene3D" id="2.130.10.10">
    <property type="entry name" value="YVTN repeat-like/Quinoprotein amine dehydrogenase"/>
    <property type="match status" value="2"/>
</dbReference>
<dbReference type="PROSITE" id="PS50837">
    <property type="entry name" value="NACHT"/>
    <property type="match status" value="1"/>
</dbReference>
<dbReference type="Gene3D" id="1.25.40.20">
    <property type="entry name" value="Ankyrin repeat-containing domain"/>
    <property type="match status" value="1"/>
</dbReference>
<sequence>MRLLSFNGSQLTFSKDLVSDRPPYAILSHTWGNDDDEVTFSDVIAGKGSDKSGYRKIQFCARQAASDGLSFFWIDTCCIDKSNSTELQREINSMFRFYRDAAKCYVYLTDVTKQRDLGEPGPSSWETCFRASRWFTRGWTLQELLAPLDVGFYSSEGIYLGSKKALEQEIHEITRIPINVLRGGQLSQVPIAERMSWSEGRSTKYPEDKAYSLLGIFGVYIPLIYGEGAENAFARLRRAISDHDAIKDYHPKETRDRLLGWLPYIDQQRFYWEAQSVKKSDAGTGNWFLTWPLYEWTRQKSLLWLNGKAGSGKTVMTSSIIEHLAKLRTGMLAYYYFSFQNRESQNLRNLTCALLVQVLKSLSLPHPTNPDVFFIPGAFRNMYDAHFPSRSPSMEELESTLVDIVGLSETTYIVIDALDECDSQMVWSDILTFLSNLINKVGTNLYILVTSRQEVDIETKIAQLPVATTSVALRAREVDRDIINHLHAVLKEDSFTTWSDALKKKVTDHLVQHADGVFRWADLQLQGLRGKSREVDVNRALKRLPRDLGETYSRMLQRIDEDNYRLEAMAVLRWLACASRPLSLAELAELAVFDVEDSDQANLPPSSGEYRVFVLRENRFNSASEVLHILSGLVITTRSDGSGDAGAESQDAHRTILSFSHFSVKEYLQSTHVMPPMFRLVLNECHWFVLKCCFAYMFAYDMEKNAPSEKYDLLLYACFSTWYHVKELNILNAEDVHAATFHSVTAPSLERPGYATAVASEKIFHECKPRNFNLVIDFLEKFNMMEWQPDCLTTFMCFHEDMGPRDAQSVEHLLEATVVGNVRHARLLLDGNVSAPADILTTFLKGRSGMRIHFRRANMGGPVADLSLTVGSAVDAVKATETETHNRPRIPRSGRTSIEGGMAMWNLLQSQPGVNLNAQDREGRTPLLMAAMRGDEELFDHLFTQDGVDIGAKECHGWDLLTCALLGRNTNIIKTILDSGRFELDHEDLYGRTTLEWSVHLGLYMLLASATHVSQVSGQSFKVRQMPFNPIKEVWARKRVWYCAFSRGGSRVALCLSSDEVRVYDLEEDQFQSTLRHEGAVTHAAWSPDDSMILTLGLAGATRLWNSHTGKLIKDFSLQHVGGYRCHWLPDGASVIITSRSETMGIVSMTISDGHYHSWLAEEQHLRVHCSALSKDAKWLVALASLSWRLLIYEVEHEKLTASIPTRERPTWVSISDNLSLIVVGYMDGGFETRLLPSGEVVWSRPGISRSDFLLQGSAGGADDAFLLRPEENGYISAWDLRSGTFVGLDIGHHPSRTNAATWNPANPSMFASGGDDGWCRIWSCESTSPDDREQRDGTLGHPVVEAVME</sequence>
<evidence type="ECO:0000313" key="5">
    <source>
        <dbReference type="EMBL" id="PTB72645.1"/>
    </source>
</evidence>
<proteinExistence type="predicted"/>
<dbReference type="SUPFAM" id="SSF52540">
    <property type="entry name" value="P-loop containing nucleoside triphosphate hydrolases"/>
    <property type="match status" value="1"/>
</dbReference>
<name>A0A2T4BTN0_TRILO</name>
<protein>
    <recommendedName>
        <fullName evidence="4">NACHT domain-containing protein</fullName>
    </recommendedName>
</protein>
<dbReference type="InterPro" id="IPR056884">
    <property type="entry name" value="NPHP3-like_N"/>
</dbReference>
<dbReference type="PROSITE" id="PS50297">
    <property type="entry name" value="ANK_REP_REGION"/>
    <property type="match status" value="1"/>
</dbReference>
<evidence type="ECO:0000256" key="3">
    <source>
        <dbReference type="PROSITE-ProRule" id="PRU00221"/>
    </source>
</evidence>
<evidence type="ECO:0000313" key="6">
    <source>
        <dbReference type="Proteomes" id="UP000240760"/>
    </source>
</evidence>
<dbReference type="SUPFAM" id="SSF50978">
    <property type="entry name" value="WD40 repeat-like"/>
    <property type="match status" value="1"/>
</dbReference>
<dbReference type="SMART" id="SM00248">
    <property type="entry name" value="ANK"/>
    <property type="match status" value="2"/>
</dbReference>
<dbReference type="SMART" id="SM00320">
    <property type="entry name" value="WD40"/>
    <property type="match status" value="3"/>
</dbReference>
<dbReference type="PROSITE" id="PS50082">
    <property type="entry name" value="WD_REPEATS_2"/>
    <property type="match status" value="1"/>
</dbReference>
<feature type="repeat" description="ANK" evidence="2">
    <location>
        <begin position="922"/>
        <end position="955"/>
    </location>
</feature>
<dbReference type="Pfam" id="PF24883">
    <property type="entry name" value="NPHP3_N"/>
    <property type="match status" value="1"/>
</dbReference>
<keyword evidence="3" id="KW-0853">WD repeat</keyword>
<dbReference type="Gene3D" id="3.40.50.300">
    <property type="entry name" value="P-loop containing nucleotide triphosphate hydrolases"/>
    <property type="match status" value="1"/>
</dbReference>